<feature type="coiled-coil region" evidence="1">
    <location>
        <begin position="79"/>
        <end position="106"/>
    </location>
</feature>
<proteinExistence type="predicted"/>
<evidence type="ECO:0000256" key="2">
    <source>
        <dbReference type="SAM" id="SignalP"/>
    </source>
</evidence>
<dbReference type="Proteomes" id="UP000177925">
    <property type="component" value="Unassembled WGS sequence"/>
</dbReference>
<accession>A0A1F6THK4</accession>
<keyword evidence="2" id="KW-0732">Signal</keyword>
<feature type="signal peptide" evidence="2">
    <location>
        <begin position="1"/>
        <end position="21"/>
    </location>
</feature>
<feature type="chain" id="PRO_5009526690" description="DUF4124 domain-containing protein" evidence="2">
    <location>
        <begin position="22"/>
        <end position="219"/>
    </location>
</feature>
<protein>
    <recommendedName>
        <fullName evidence="5">DUF4124 domain-containing protein</fullName>
    </recommendedName>
</protein>
<evidence type="ECO:0000313" key="4">
    <source>
        <dbReference type="Proteomes" id="UP000177925"/>
    </source>
</evidence>
<dbReference type="EMBL" id="MFSS01000020">
    <property type="protein sequence ID" value="OGI44555.1"/>
    <property type="molecule type" value="Genomic_DNA"/>
</dbReference>
<evidence type="ECO:0008006" key="5">
    <source>
        <dbReference type="Google" id="ProtNLM"/>
    </source>
</evidence>
<reference evidence="3 4" key="1">
    <citation type="journal article" date="2016" name="Nat. Commun.">
        <title>Thousands of microbial genomes shed light on interconnected biogeochemical processes in an aquifer system.</title>
        <authorList>
            <person name="Anantharaman K."/>
            <person name="Brown C.T."/>
            <person name="Hug L.A."/>
            <person name="Sharon I."/>
            <person name="Castelle C.J."/>
            <person name="Probst A.J."/>
            <person name="Thomas B.C."/>
            <person name="Singh A."/>
            <person name="Wilkins M.J."/>
            <person name="Karaoz U."/>
            <person name="Brodie E.L."/>
            <person name="Williams K.H."/>
            <person name="Hubbard S.S."/>
            <person name="Banfield J.F."/>
        </authorList>
    </citation>
    <scope>NUCLEOTIDE SEQUENCE [LARGE SCALE GENOMIC DNA]</scope>
</reference>
<organism evidence="3 4">
    <name type="scientific">Candidatus Muproteobacteria bacterium RBG_16_64_11</name>
    <dbReference type="NCBI Taxonomy" id="1817758"/>
    <lineage>
        <taxon>Bacteria</taxon>
        <taxon>Pseudomonadati</taxon>
        <taxon>Pseudomonadota</taxon>
        <taxon>Candidatus Muproteobacteria</taxon>
    </lineage>
</organism>
<evidence type="ECO:0000256" key="1">
    <source>
        <dbReference type="SAM" id="Coils"/>
    </source>
</evidence>
<name>A0A1F6THK4_9PROT</name>
<gene>
    <name evidence="3" type="ORF">A2150_05870</name>
</gene>
<dbReference type="STRING" id="1817758.A2150_05870"/>
<dbReference type="AlphaFoldDB" id="A0A1F6THK4"/>
<comment type="caution">
    <text evidence="3">The sequence shown here is derived from an EMBL/GenBank/DDBJ whole genome shotgun (WGS) entry which is preliminary data.</text>
</comment>
<sequence length="219" mass="24385">MFVRRFVFVCSLLVGLGFVGAAHDGIAAPPPADKGKIKKCQDAAGKWHYGDTADQECSQSKVIEINKRGIETKEIAAPLTEEQRQAREIEQAGKEKEAQLAAERKRKDKILLGTYASEADITTTRDRKLSEIDVQIRGSQATLKTQQDALTRLQTKAKAEGNSKAAEQTLTSIAKTEATIAKQQAFIQTKQQEQEAIKQQFQADLERYRLLKTKPAERQ</sequence>
<keyword evidence="1" id="KW-0175">Coiled coil</keyword>
<evidence type="ECO:0000313" key="3">
    <source>
        <dbReference type="EMBL" id="OGI44555.1"/>
    </source>
</evidence>